<comment type="caution">
    <text evidence="3">The sequence shown here is derived from an EMBL/GenBank/DDBJ whole genome shotgun (WGS) entry which is preliminary data.</text>
</comment>
<reference evidence="3 4" key="1">
    <citation type="submission" date="2022-01" db="EMBL/GenBank/DDBJ databases">
        <authorList>
            <person name="Huang Y."/>
        </authorList>
    </citation>
    <scope>NUCLEOTIDE SEQUENCE [LARGE SCALE GENOMIC DNA]</scope>
    <source>
        <strain evidence="3 4">HY366</strain>
    </source>
</reference>
<dbReference type="InterPro" id="IPR036291">
    <property type="entry name" value="NAD(P)-bd_dom_sf"/>
</dbReference>
<dbReference type="SUPFAM" id="SSF51735">
    <property type="entry name" value="NAD(P)-binding Rossmann-fold domains"/>
    <property type="match status" value="1"/>
</dbReference>
<feature type="domain" description="NAD-dependent epimerase/dehydratase" evidence="2">
    <location>
        <begin position="3"/>
        <end position="227"/>
    </location>
</feature>
<proteinExistence type="predicted"/>
<dbReference type="PANTHER" id="PTHR48079">
    <property type="entry name" value="PROTEIN YEEZ"/>
    <property type="match status" value="1"/>
</dbReference>
<protein>
    <submittedName>
        <fullName evidence="3">NAD-dependent epimerase/dehydratase family protein</fullName>
    </submittedName>
</protein>
<name>A0ABS9ITJ8_9ACTN</name>
<evidence type="ECO:0000259" key="2">
    <source>
        <dbReference type="Pfam" id="PF01370"/>
    </source>
</evidence>
<evidence type="ECO:0000256" key="1">
    <source>
        <dbReference type="SAM" id="MobiDB-lite"/>
    </source>
</evidence>
<organism evidence="3 4">
    <name type="scientific">Gordonia liuliyuniae</name>
    <dbReference type="NCBI Taxonomy" id="2911517"/>
    <lineage>
        <taxon>Bacteria</taxon>
        <taxon>Bacillati</taxon>
        <taxon>Actinomycetota</taxon>
        <taxon>Actinomycetes</taxon>
        <taxon>Mycobacteriales</taxon>
        <taxon>Gordoniaceae</taxon>
        <taxon>Gordonia</taxon>
    </lineage>
</organism>
<dbReference type="Gene3D" id="3.40.50.720">
    <property type="entry name" value="NAD(P)-binding Rossmann-like Domain"/>
    <property type="match status" value="1"/>
</dbReference>
<sequence>MKVAVTGAAGFVGTNLVERLVADGHDVVAVDRVSPAHCLDHPHVTWRRADVFDQDALAEAFAGVDTVYHLVAMITLKQADDLAWRVNTAGVAATARAALAAGVRRFVHCSSIHSFDQYTDSGTVDETSARSDDPALPVYDRSKWAGEQELRKVIADGLDAVICNPTGVYGPVDHGLSRINGMLRDGAQGKVPLFPEGSFDLVDVRDVAIGLTLAAEHGVTGENYLLGGEQVRIFDAMRTVAGLCGRFRALAAIPLPVIKAIVPVAEPISRLFGSDLVSRASISALLAQPTVDITKATEHLGYRPRSSSRTLADLVAFLAESGQMGSARPSSGAPFTPVLPDSPAITPV</sequence>
<feature type="region of interest" description="Disordered" evidence="1">
    <location>
        <begin position="325"/>
        <end position="348"/>
    </location>
</feature>
<dbReference type="Pfam" id="PF01370">
    <property type="entry name" value="Epimerase"/>
    <property type="match status" value="1"/>
</dbReference>
<dbReference type="InterPro" id="IPR051783">
    <property type="entry name" value="NAD(P)-dependent_oxidoreduct"/>
</dbReference>
<dbReference type="Proteomes" id="UP001200110">
    <property type="component" value="Unassembled WGS sequence"/>
</dbReference>
<keyword evidence="4" id="KW-1185">Reference proteome</keyword>
<evidence type="ECO:0000313" key="3">
    <source>
        <dbReference type="EMBL" id="MCF8588883.1"/>
    </source>
</evidence>
<dbReference type="InterPro" id="IPR001509">
    <property type="entry name" value="Epimerase_deHydtase"/>
</dbReference>
<dbReference type="RefSeq" id="WP_236998110.1">
    <property type="nucleotide sequence ID" value="NZ_JAKKOR010000007.1"/>
</dbReference>
<dbReference type="PANTHER" id="PTHR48079:SF6">
    <property type="entry name" value="NAD(P)-BINDING DOMAIN-CONTAINING PROTEIN-RELATED"/>
    <property type="match status" value="1"/>
</dbReference>
<gene>
    <name evidence="3" type="ORF">L5G33_10480</name>
</gene>
<accession>A0ABS9ITJ8</accession>
<evidence type="ECO:0000313" key="4">
    <source>
        <dbReference type="Proteomes" id="UP001200110"/>
    </source>
</evidence>
<dbReference type="EMBL" id="JAKKOR010000007">
    <property type="protein sequence ID" value="MCF8588883.1"/>
    <property type="molecule type" value="Genomic_DNA"/>
</dbReference>